<evidence type="ECO:0000313" key="3">
    <source>
        <dbReference type="EMBL" id="OIP97550.1"/>
    </source>
</evidence>
<dbReference type="PANTHER" id="PTHR48090:SF6">
    <property type="entry name" value="SLR5056 PROTEIN"/>
    <property type="match status" value="1"/>
</dbReference>
<sequence length="686" mass="77218">MGEPNWVFIIPVLNESSIIGRSLHILDSAIRQGKSKFGECTIVVADNGSSDDTGARVTAVMAELQTPVVYQHIPDRGRGIAIRLVLERVRARNYCYLDADLPLELTALPGLLEPIQEGRADITVLSRRGQRPFFRRILTGLMKKINSTLLHLDFDDCQSGVKAFSSRAAELMKQCREPGYFLDTEFLSLAQSQNLRIHQEPTPWIERRYPERQSKVRPVKDSLQALSAQKRIFCRQYPQAVGAIKHLFGLVALLAVSYTVFTLFWLTFPAPVHRLETISILFCVFHWLAYLVLVHGLIRSTAIPARLLTTIIMLLAAAVYLVLALQPPSLSQDLYWNLLLGKGSAIYHLSPYVTTPNDLTFDSWSANVTTWRDLSMTHGPLWAAFLHLVVSLVPTSQIQAIILVKLLFGGLLLFCLHLWRSLMKNHLSEKALPLLLGLLAFNPLVLQHIPVDGHNDILVMLGILISYYFLQQKKYALCLISLILAGGVKYAPWLLLPIPIVELWRSPGTWKAKSRTLFLTVLGSVLLLAAMYWPYGISALQPPGLVEELTKRLDLLATLPGALILLALFRLTVAQLHLVGLLLFTGALGYFIYRRKTILAYTVPFLVLFFWGTSWFMPWYILWVYLFLPFLVSLPGFLVLTLLIYFSSVGFHGLFLLTLLLFLSTVWVLLSTAWGKKKSICCAPDG</sequence>
<reference evidence="3 4" key="1">
    <citation type="journal article" date="2016" name="Environ. Microbiol.">
        <title>Genomic resolution of a cold subsurface aquifer community provides metabolic insights for novel microbes adapted to high CO concentrations.</title>
        <authorList>
            <person name="Probst A.J."/>
            <person name="Castelle C.J."/>
            <person name="Singh A."/>
            <person name="Brown C.T."/>
            <person name="Anantharaman K."/>
            <person name="Sharon I."/>
            <person name="Hug L.A."/>
            <person name="Burstein D."/>
            <person name="Emerson J.B."/>
            <person name="Thomas B.C."/>
            <person name="Banfield J.F."/>
        </authorList>
    </citation>
    <scope>NUCLEOTIDE SEQUENCE [LARGE SCALE GENOMIC DNA]</scope>
    <source>
        <strain evidence="3">CG2_30_54_11</strain>
    </source>
</reference>
<dbReference type="Pfam" id="PF26314">
    <property type="entry name" value="MptA_B_family"/>
    <property type="match status" value="1"/>
</dbReference>
<feature type="transmembrane region" description="Helical" evidence="1">
    <location>
        <begin position="623"/>
        <end position="646"/>
    </location>
</feature>
<feature type="transmembrane region" description="Helical" evidence="1">
    <location>
        <begin position="398"/>
        <end position="419"/>
    </location>
</feature>
<dbReference type="InterPro" id="IPR029044">
    <property type="entry name" value="Nucleotide-diphossugar_trans"/>
</dbReference>
<dbReference type="PANTHER" id="PTHR48090">
    <property type="entry name" value="UNDECAPRENYL-PHOSPHATE 4-DEOXY-4-FORMAMIDO-L-ARABINOSE TRANSFERASE-RELATED"/>
    <property type="match status" value="1"/>
</dbReference>
<dbReference type="InterPro" id="IPR001173">
    <property type="entry name" value="Glyco_trans_2-like"/>
</dbReference>
<keyword evidence="1" id="KW-0472">Membrane</keyword>
<comment type="caution">
    <text evidence="3">The sequence shown here is derived from an EMBL/GenBank/DDBJ whole genome shotgun (WGS) entry which is preliminary data.</text>
</comment>
<dbReference type="STRING" id="1817892.AUK40_02840"/>
<organism evidence="3 4">
    <name type="scientific">Candidatus Wirthbacteria bacterium CG2_30_54_11</name>
    <dbReference type="NCBI Taxonomy" id="1817892"/>
    <lineage>
        <taxon>Bacteria</taxon>
        <taxon>Candidatus Wirthbacteria</taxon>
    </lineage>
</organism>
<feature type="transmembrane region" description="Helical" evidence="1">
    <location>
        <begin position="247"/>
        <end position="266"/>
    </location>
</feature>
<feature type="transmembrane region" description="Helical" evidence="1">
    <location>
        <begin position="653"/>
        <end position="674"/>
    </location>
</feature>
<dbReference type="Pfam" id="PF00535">
    <property type="entry name" value="Glycos_transf_2"/>
    <property type="match status" value="1"/>
</dbReference>
<dbReference type="InterPro" id="IPR050256">
    <property type="entry name" value="Glycosyltransferase_2"/>
</dbReference>
<feature type="transmembrane region" description="Helical" evidence="1">
    <location>
        <begin position="598"/>
        <end position="617"/>
    </location>
</feature>
<dbReference type="Proteomes" id="UP000183245">
    <property type="component" value="Unassembled WGS sequence"/>
</dbReference>
<feature type="transmembrane region" description="Helical" evidence="1">
    <location>
        <begin position="477"/>
        <end position="496"/>
    </location>
</feature>
<evidence type="ECO:0000313" key="4">
    <source>
        <dbReference type="Proteomes" id="UP000183245"/>
    </source>
</evidence>
<keyword evidence="1" id="KW-1133">Transmembrane helix</keyword>
<name>A0A1J5IZ38_9BACT</name>
<dbReference type="Gene3D" id="3.90.550.10">
    <property type="entry name" value="Spore Coat Polysaccharide Biosynthesis Protein SpsA, Chain A"/>
    <property type="match status" value="1"/>
</dbReference>
<gene>
    <name evidence="3" type="ORF">AUK40_02840</name>
</gene>
<feature type="transmembrane region" description="Helical" evidence="1">
    <location>
        <begin position="516"/>
        <end position="533"/>
    </location>
</feature>
<dbReference type="SUPFAM" id="SSF53448">
    <property type="entry name" value="Nucleotide-diphospho-sugar transferases"/>
    <property type="match status" value="1"/>
</dbReference>
<feature type="transmembrane region" description="Helical" evidence="1">
    <location>
        <begin position="278"/>
        <end position="298"/>
    </location>
</feature>
<dbReference type="EMBL" id="MNZT01000052">
    <property type="protein sequence ID" value="OIP97550.1"/>
    <property type="molecule type" value="Genomic_DNA"/>
</dbReference>
<feature type="domain" description="Glycosyltransferase 2-like" evidence="2">
    <location>
        <begin position="8"/>
        <end position="133"/>
    </location>
</feature>
<feature type="transmembrane region" description="Helical" evidence="1">
    <location>
        <begin position="431"/>
        <end position="449"/>
    </location>
</feature>
<accession>A0A1J5IZ38</accession>
<feature type="transmembrane region" description="Helical" evidence="1">
    <location>
        <begin position="305"/>
        <end position="325"/>
    </location>
</feature>
<protein>
    <recommendedName>
        <fullName evidence="2">Glycosyltransferase 2-like domain-containing protein</fullName>
    </recommendedName>
</protein>
<proteinExistence type="predicted"/>
<keyword evidence="1" id="KW-0812">Transmembrane</keyword>
<evidence type="ECO:0000256" key="1">
    <source>
        <dbReference type="SAM" id="Phobius"/>
    </source>
</evidence>
<evidence type="ECO:0000259" key="2">
    <source>
        <dbReference type="Pfam" id="PF00535"/>
    </source>
</evidence>
<feature type="transmembrane region" description="Helical" evidence="1">
    <location>
        <begin position="575"/>
        <end position="593"/>
    </location>
</feature>
<dbReference type="AlphaFoldDB" id="A0A1J5IZ38"/>